<evidence type="ECO:0000256" key="1">
    <source>
        <dbReference type="SAM" id="MobiDB-lite"/>
    </source>
</evidence>
<accession>A0AAV7EJY0</accession>
<dbReference type="Proteomes" id="UP000825729">
    <property type="component" value="Unassembled WGS sequence"/>
</dbReference>
<comment type="caution">
    <text evidence="2">The sequence shown here is derived from an EMBL/GenBank/DDBJ whole genome shotgun (WGS) entry which is preliminary data.</text>
</comment>
<protein>
    <submittedName>
        <fullName evidence="2">Uncharacterized protein</fullName>
    </submittedName>
</protein>
<reference evidence="2 3" key="1">
    <citation type="submission" date="2021-07" db="EMBL/GenBank/DDBJ databases">
        <title>The Aristolochia fimbriata genome: insights into angiosperm evolution, floral development and chemical biosynthesis.</title>
        <authorList>
            <person name="Jiao Y."/>
        </authorList>
    </citation>
    <scope>NUCLEOTIDE SEQUENCE [LARGE SCALE GENOMIC DNA]</scope>
    <source>
        <strain evidence="2">IBCAS-2021</strain>
        <tissue evidence="2">Leaf</tissue>
    </source>
</reference>
<dbReference type="AlphaFoldDB" id="A0AAV7EJY0"/>
<feature type="region of interest" description="Disordered" evidence="1">
    <location>
        <begin position="102"/>
        <end position="124"/>
    </location>
</feature>
<gene>
    <name evidence="2" type="ORF">H6P81_008666</name>
</gene>
<sequence length="124" mass="13392">MGQTGDSLSGQTLTIGVRLDLRGSSVIKDLPGPISSYSYSRPRASTVLRLSLLPSKNLAFKIARARLFFLLSCTSYSLEFISAPEVPRSCAPLTRRSADGRISRSVSSSVEETTPAKSTIGRIR</sequence>
<organism evidence="2 3">
    <name type="scientific">Aristolochia fimbriata</name>
    <name type="common">White veined hardy Dutchman's pipe vine</name>
    <dbReference type="NCBI Taxonomy" id="158543"/>
    <lineage>
        <taxon>Eukaryota</taxon>
        <taxon>Viridiplantae</taxon>
        <taxon>Streptophyta</taxon>
        <taxon>Embryophyta</taxon>
        <taxon>Tracheophyta</taxon>
        <taxon>Spermatophyta</taxon>
        <taxon>Magnoliopsida</taxon>
        <taxon>Magnoliidae</taxon>
        <taxon>Piperales</taxon>
        <taxon>Aristolochiaceae</taxon>
        <taxon>Aristolochia</taxon>
    </lineage>
</organism>
<proteinExistence type="predicted"/>
<dbReference type="EMBL" id="JAINDJ010000004">
    <property type="protein sequence ID" value="KAG9448701.1"/>
    <property type="molecule type" value="Genomic_DNA"/>
</dbReference>
<name>A0AAV7EJY0_ARIFI</name>
<evidence type="ECO:0000313" key="3">
    <source>
        <dbReference type="Proteomes" id="UP000825729"/>
    </source>
</evidence>
<keyword evidence="3" id="KW-1185">Reference proteome</keyword>
<evidence type="ECO:0000313" key="2">
    <source>
        <dbReference type="EMBL" id="KAG9448701.1"/>
    </source>
</evidence>
<feature type="compositionally biased region" description="Low complexity" evidence="1">
    <location>
        <begin position="103"/>
        <end position="113"/>
    </location>
</feature>